<sequence>MSIRTHSLVVLALLLGTFFIITFSRDLLDLMSSRERIAKEQAEVAQLEEEQQELASQLDQVMSDEFVEKEAREKLLLSKPGETVVILPPNERAGEQESSQNNQDGEEKLANWEKWAQLFGFF</sequence>
<dbReference type="Pfam" id="PF04977">
    <property type="entry name" value="DivIC"/>
    <property type="match status" value="1"/>
</dbReference>
<organism evidence="3 4">
    <name type="scientific">Candidatus Chisholmbacteria bacterium RIFCSPLOWO2_01_FULL_49_14</name>
    <dbReference type="NCBI Taxonomy" id="1797593"/>
    <lineage>
        <taxon>Bacteria</taxon>
        <taxon>Candidatus Chisholmiibacteriota</taxon>
    </lineage>
</organism>
<evidence type="ECO:0000256" key="2">
    <source>
        <dbReference type="SAM" id="MobiDB-lite"/>
    </source>
</evidence>
<keyword evidence="1" id="KW-0175">Coiled coil</keyword>
<feature type="coiled-coil region" evidence="1">
    <location>
        <begin position="30"/>
        <end position="64"/>
    </location>
</feature>
<feature type="region of interest" description="Disordered" evidence="2">
    <location>
        <begin position="88"/>
        <end position="107"/>
    </location>
</feature>
<accession>A0A1G1W167</accession>
<reference evidence="3 4" key="1">
    <citation type="journal article" date="2016" name="Nat. Commun.">
        <title>Thousands of microbial genomes shed light on interconnected biogeochemical processes in an aquifer system.</title>
        <authorList>
            <person name="Anantharaman K."/>
            <person name="Brown C.T."/>
            <person name="Hug L.A."/>
            <person name="Sharon I."/>
            <person name="Castelle C.J."/>
            <person name="Probst A.J."/>
            <person name="Thomas B.C."/>
            <person name="Singh A."/>
            <person name="Wilkins M.J."/>
            <person name="Karaoz U."/>
            <person name="Brodie E.L."/>
            <person name="Williams K.H."/>
            <person name="Hubbard S.S."/>
            <person name="Banfield J.F."/>
        </authorList>
    </citation>
    <scope>NUCLEOTIDE SEQUENCE [LARGE SCALE GENOMIC DNA]</scope>
</reference>
<dbReference type="STRING" id="1797593.A3A65_03510"/>
<dbReference type="EMBL" id="MHCL01000016">
    <property type="protein sequence ID" value="OGY21127.1"/>
    <property type="molecule type" value="Genomic_DNA"/>
</dbReference>
<comment type="caution">
    <text evidence="3">The sequence shown here is derived from an EMBL/GenBank/DDBJ whole genome shotgun (WGS) entry which is preliminary data.</text>
</comment>
<dbReference type="Proteomes" id="UP000176723">
    <property type="component" value="Unassembled WGS sequence"/>
</dbReference>
<dbReference type="AlphaFoldDB" id="A0A1G1W167"/>
<evidence type="ECO:0008006" key="5">
    <source>
        <dbReference type="Google" id="ProtNLM"/>
    </source>
</evidence>
<dbReference type="InterPro" id="IPR007060">
    <property type="entry name" value="FtsL/DivIC"/>
</dbReference>
<protein>
    <recommendedName>
        <fullName evidence="5">Septum formation initiator</fullName>
    </recommendedName>
</protein>
<gene>
    <name evidence="3" type="ORF">A3A65_03510</name>
</gene>
<evidence type="ECO:0000313" key="3">
    <source>
        <dbReference type="EMBL" id="OGY21127.1"/>
    </source>
</evidence>
<name>A0A1G1W167_9BACT</name>
<proteinExistence type="predicted"/>
<evidence type="ECO:0000256" key="1">
    <source>
        <dbReference type="SAM" id="Coils"/>
    </source>
</evidence>
<evidence type="ECO:0000313" key="4">
    <source>
        <dbReference type="Proteomes" id="UP000176723"/>
    </source>
</evidence>